<dbReference type="PROSITE" id="PS50021">
    <property type="entry name" value="CH"/>
    <property type="match status" value="1"/>
</dbReference>
<feature type="domain" description="Calponin-homology (CH)" evidence="3">
    <location>
        <begin position="103"/>
        <end position="220"/>
    </location>
</feature>
<evidence type="ECO:0000256" key="1">
    <source>
        <dbReference type="SAM" id="MobiDB-lite"/>
    </source>
</evidence>
<dbReference type="InterPro" id="IPR000219">
    <property type="entry name" value="DH_dom"/>
</dbReference>
<gene>
    <name evidence="5" type="ORF">BN980_GECA24s00758g</name>
</gene>
<dbReference type="InterPro" id="IPR035899">
    <property type="entry name" value="DBL_dom_sf"/>
</dbReference>
<dbReference type="Pfam" id="PF15411">
    <property type="entry name" value="PH_10"/>
    <property type="match status" value="1"/>
</dbReference>
<dbReference type="GO" id="GO:0043332">
    <property type="term" value="C:mating projection tip"/>
    <property type="evidence" value="ECO:0007669"/>
    <property type="project" value="TreeGrafter"/>
</dbReference>
<dbReference type="PROSITE" id="PS00741">
    <property type="entry name" value="DH_1"/>
    <property type="match status" value="1"/>
</dbReference>
<proteinExistence type="predicted"/>
<dbReference type="CDD" id="cd00014">
    <property type="entry name" value="CH_SF"/>
    <property type="match status" value="1"/>
</dbReference>
<dbReference type="InterPro" id="IPR053026">
    <property type="entry name" value="CDC42_GEF"/>
</dbReference>
<dbReference type="GO" id="GO:0035556">
    <property type="term" value="P:intracellular signal transduction"/>
    <property type="evidence" value="ECO:0007669"/>
    <property type="project" value="InterPro"/>
</dbReference>
<feature type="region of interest" description="Disordered" evidence="1">
    <location>
        <begin position="64"/>
        <end position="97"/>
    </location>
</feature>
<dbReference type="Gene3D" id="2.30.29.30">
    <property type="entry name" value="Pleckstrin-homology domain (PH domain)/Phosphotyrosine-binding domain (PTB)"/>
    <property type="match status" value="1"/>
</dbReference>
<dbReference type="Proteomes" id="UP000242525">
    <property type="component" value="Unassembled WGS sequence"/>
</dbReference>
<feature type="domain" description="PB1" evidence="4">
    <location>
        <begin position="735"/>
        <end position="821"/>
    </location>
</feature>
<dbReference type="CDD" id="cd05992">
    <property type="entry name" value="PB1"/>
    <property type="match status" value="1"/>
</dbReference>
<protein>
    <submittedName>
        <fullName evidence="5">Similar to Saccharomyces cerevisiae YAL041W CDC24 Guanine nucleotide exchange factor (GEF or GDP-release factor) for Cdc42p</fullName>
    </submittedName>
</protein>
<evidence type="ECO:0000259" key="3">
    <source>
        <dbReference type="PROSITE" id="PS50021"/>
    </source>
</evidence>
<organism evidence="5 6">
    <name type="scientific">Geotrichum candidum</name>
    <name type="common">Oospora lactis</name>
    <name type="synonym">Dipodascus geotrichum</name>
    <dbReference type="NCBI Taxonomy" id="1173061"/>
    <lineage>
        <taxon>Eukaryota</taxon>
        <taxon>Fungi</taxon>
        <taxon>Dikarya</taxon>
        <taxon>Ascomycota</taxon>
        <taxon>Saccharomycotina</taxon>
        <taxon>Dipodascomycetes</taxon>
        <taxon>Dipodascales</taxon>
        <taxon>Dipodascaceae</taxon>
        <taxon>Geotrichum</taxon>
    </lineage>
</organism>
<dbReference type="Gene3D" id="1.10.418.10">
    <property type="entry name" value="Calponin-like domain"/>
    <property type="match status" value="1"/>
</dbReference>
<feature type="domain" description="DH" evidence="2">
    <location>
        <begin position="248"/>
        <end position="422"/>
    </location>
</feature>
<sequence length="826" mass="92237">MSISLAVGQPIATSFAKGSSVHKNTESSSLFQIASNIKERLEDVPGIAYFLDLCVTGNFPTDPSAASVTDSTTKTTPPPITTSPSTSSVNRNSTDSHASTLLERSSSTLALSSISSVSSSSFLPLGRRVDPVTHLWQFFRLGSSLCALFNALQPKTQLNVVVTTDVKRCKRSLYDFVQGCKSELGYPDDELFTISNVFSDNTTDLLKVIRTVKQVMDELEMRHVLAPLDHRKSKTASLTSPPNVARNKRDKVVEELLITERKYVHDLEQLLEYQTVLQASGILSADTIHYLFPNLNVLIDFQRRFLIGIEYHAQLPPKEQFLGSVFINFEEGFEVYEGFASNHKKACEIALAESGKLSPLSHIMEPQYGLPCFLIKPIQRICKYPLLLRELVKTTPEDWPNYQNQVDALESVKRVALNVNETQRQVENLSIVKDLSERLVDWKGHRLSDFGPLLHDGVLPVIKTGAEREYHLYLFQNIILCCKESAPLKKSKSLSSKKIKPKRTSNLILKGRIYMAFITKISAIKDNGYLLHIAWGKDVMDTGFFDIRFRNEELLDQWHTTIKLMMARYKEDASESSSQDQQAQHDKQTQVYVDEDDEEELEEDETDADDTTFDATSEVNKAQYQQQLEDLSEDFNSIRLMNTSKLDSSSSSITTRSSSISFSSEARSSVTLRNSNVTDITAASSAAMASFTMSSINPTTTPVASVPVSPTATVAPATPTIAATPIPTAAARKPNMKVKLHYLDDTFLLMVPEDVTYLTLLERVERKVRLCGKQTPNPIRIKYKDEDDDFVTMHGDEDIQMALEPVRMLGSGPARAAPPELTIWAA</sequence>
<evidence type="ECO:0000259" key="2">
    <source>
        <dbReference type="PROSITE" id="PS50010"/>
    </source>
</evidence>
<dbReference type="GO" id="GO:0005085">
    <property type="term" value="F:guanyl-nucleotide exchange factor activity"/>
    <property type="evidence" value="ECO:0007669"/>
    <property type="project" value="InterPro"/>
</dbReference>
<dbReference type="PROSITE" id="PS51745">
    <property type="entry name" value="PB1"/>
    <property type="match status" value="1"/>
</dbReference>
<dbReference type="InterPro" id="IPR000270">
    <property type="entry name" value="PB1_dom"/>
</dbReference>
<dbReference type="PANTHER" id="PTHR47339:SF1">
    <property type="entry name" value="CELL DIVISION CONTROL PROTEIN 24"/>
    <property type="match status" value="1"/>
</dbReference>
<dbReference type="GO" id="GO:0031106">
    <property type="term" value="P:septin ring organization"/>
    <property type="evidence" value="ECO:0007669"/>
    <property type="project" value="TreeGrafter"/>
</dbReference>
<accession>A0A0J9XJZ2</accession>
<evidence type="ECO:0000313" key="6">
    <source>
        <dbReference type="Proteomes" id="UP000242525"/>
    </source>
</evidence>
<dbReference type="SMART" id="SM00325">
    <property type="entry name" value="RhoGEF"/>
    <property type="match status" value="1"/>
</dbReference>
<dbReference type="SUPFAM" id="SSF48065">
    <property type="entry name" value="DBL homology domain (DH-domain)"/>
    <property type="match status" value="1"/>
</dbReference>
<dbReference type="SUPFAM" id="SSF47576">
    <property type="entry name" value="Calponin-homology domain, CH-domain"/>
    <property type="match status" value="1"/>
</dbReference>
<name>A0A0J9XJZ2_GEOCN</name>
<feature type="compositionally biased region" description="Low complexity" evidence="1">
    <location>
        <begin position="648"/>
        <end position="668"/>
    </location>
</feature>
<dbReference type="GO" id="GO:0005634">
    <property type="term" value="C:nucleus"/>
    <property type="evidence" value="ECO:0007669"/>
    <property type="project" value="TreeGrafter"/>
</dbReference>
<dbReference type="Pfam" id="PF06395">
    <property type="entry name" value="CDC24"/>
    <property type="match status" value="1"/>
</dbReference>
<comment type="caution">
    <text evidence="5">The sequence shown here is derived from an EMBL/GenBank/DDBJ whole genome shotgun (WGS) entry which is preliminary data.</text>
</comment>
<evidence type="ECO:0000259" key="4">
    <source>
        <dbReference type="PROSITE" id="PS51745"/>
    </source>
</evidence>
<feature type="compositionally biased region" description="Acidic residues" evidence="1">
    <location>
        <begin position="593"/>
        <end position="612"/>
    </location>
</feature>
<dbReference type="PANTHER" id="PTHR47339">
    <property type="entry name" value="CELL DIVISION CONTROL PROTEIN 24"/>
    <property type="match status" value="1"/>
</dbReference>
<dbReference type="Gene3D" id="1.20.900.10">
    <property type="entry name" value="Dbl homology (DH) domain"/>
    <property type="match status" value="1"/>
</dbReference>
<dbReference type="PROSITE" id="PS50010">
    <property type="entry name" value="DH_2"/>
    <property type="match status" value="1"/>
</dbReference>
<dbReference type="Pfam" id="PF00564">
    <property type="entry name" value="PB1"/>
    <property type="match status" value="1"/>
</dbReference>
<dbReference type="InterPro" id="IPR036872">
    <property type="entry name" value="CH_dom_sf"/>
</dbReference>
<dbReference type="CDD" id="cd00160">
    <property type="entry name" value="RhoGEF"/>
    <property type="match status" value="1"/>
</dbReference>
<dbReference type="SUPFAM" id="SSF50729">
    <property type="entry name" value="PH domain-like"/>
    <property type="match status" value="1"/>
</dbReference>
<dbReference type="EMBL" id="CCBN010000024">
    <property type="protein sequence ID" value="CDO57699.1"/>
    <property type="molecule type" value="Genomic_DNA"/>
</dbReference>
<dbReference type="SUPFAM" id="SSF54277">
    <property type="entry name" value="CAD &amp; PB1 domains"/>
    <property type="match status" value="1"/>
</dbReference>
<reference evidence="5" key="1">
    <citation type="submission" date="2014-03" db="EMBL/GenBank/DDBJ databases">
        <authorList>
            <person name="Casaregola S."/>
        </authorList>
    </citation>
    <scope>NUCLEOTIDE SEQUENCE [LARGE SCALE GENOMIC DNA]</scope>
    <source>
        <strain evidence="5">CLIB 918</strain>
    </source>
</reference>
<dbReference type="InterPro" id="IPR001331">
    <property type="entry name" value="GDS_CDC24_CS"/>
</dbReference>
<keyword evidence="6" id="KW-1185">Reference proteome</keyword>
<feature type="region of interest" description="Disordered" evidence="1">
    <location>
        <begin position="646"/>
        <end position="668"/>
    </location>
</feature>
<dbReference type="Gene3D" id="3.10.20.90">
    <property type="entry name" value="Phosphatidylinositol 3-kinase Catalytic Subunit, Chain A, domain 1"/>
    <property type="match status" value="1"/>
</dbReference>
<dbReference type="InterPro" id="IPR033511">
    <property type="entry name" value="Cdc24/Scd1_PH_dom"/>
</dbReference>
<dbReference type="GO" id="GO:0000935">
    <property type="term" value="C:division septum"/>
    <property type="evidence" value="ECO:0007669"/>
    <property type="project" value="TreeGrafter"/>
</dbReference>
<dbReference type="OrthoDB" id="1594986at2759"/>
<dbReference type="AlphaFoldDB" id="A0A0J9XJZ2"/>
<feature type="region of interest" description="Disordered" evidence="1">
    <location>
        <begin position="573"/>
        <end position="614"/>
    </location>
</feature>
<dbReference type="GO" id="GO:0030010">
    <property type="term" value="P:establishment of cell polarity"/>
    <property type="evidence" value="ECO:0007669"/>
    <property type="project" value="TreeGrafter"/>
</dbReference>
<dbReference type="InterPro" id="IPR010481">
    <property type="entry name" value="Cdc24/Scd1_N"/>
</dbReference>
<dbReference type="SMART" id="SM00666">
    <property type="entry name" value="PB1"/>
    <property type="match status" value="1"/>
</dbReference>
<dbReference type="Pfam" id="PF00621">
    <property type="entry name" value="RhoGEF"/>
    <property type="match status" value="1"/>
</dbReference>
<dbReference type="CDD" id="cd13246">
    <property type="entry name" value="PH_Scd1"/>
    <property type="match status" value="1"/>
</dbReference>
<dbReference type="InterPro" id="IPR011993">
    <property type="entry name" value="PH-like_dom_sf"/>
</dbReference>
<dbReference type="STRING" id="1173061.A0A0J9XJZ2"/>
<dbReference type="GO" id="GO:0005737">
    <property type="term" value="C:cytoplasm"/>
    <property type="evidence" value="ECO:0007669"/>
    <property type="project" value="TreeGrafter"/>
</dbReference>
<dbReference type="InterPro" id="IPR053793">
    <property type="entry name" value="PB1-like"/>
</dbReference>
<evidence type="ECO:0000313" key="5">
    <source>
        <dbReference type="EMBL" id="CDO57699.1"/>
    </source>
</evidence>
<dbReference type="InterPro" id="IPR001715">
    <property type="entry name" value="CH_dom"/>
</dbReference>